<dbReference type="Gene3D" id="1.10.10.350">
    <property type="match status" value="1"/>
</dbReference>
<keyword evidence="2 8" id="KW-0963">Cytoplasm</keyword>
<evidence type="ECO:0000256" key="3">
    <source>
        <dbReference type="ARBA" id="ARBA00022598"/>
    </source>
</evidence>
<feature type="binding site" evidence="8">
    <location>
        <position position="211"/>
    </location>
    <ligand>
        <name>ATP</name>
        <dbReference type="ChEBI" id="CHEBI:30616"/>
    </ligand>
</feature>
<evidence type="ECO:0000256" key="5">
    <source>
        <dbReference type="ARBA" id="ARBA00022840"/>
    </source>
</evidence>
<dbReference type="CDD" id="cd00808">
    <property type="entry name" value="GluRS_core"/>
    <property type="match status" value="1"/>
</dbReference>
<dbReference type="Pfam" id="PF19269">
    <property type="entry name" value="Anticodon_2"/>
    <property type="match status" value="1"/>
</dbReference>
<keyword evidence="6 8" id="KW-0648">Protein biosynthesis</keyword>
<dbReference type="GO" id="GO:0005524">
    <property type="term" value="F:ATP binding"/>
    <property type="evidence" value="ECO:0007669"/>
    <property type="project" value="UniProtKB-UniRule"/>
</dbReference>
<comment type="similarity">
    <text evidence="1 8">Belongs to the class-I aminoacyl-tRNA synthetase family. Glutamate--tRNA ligase type 1 subfamily.</text>
</comment>
<reference evidence="11 12" key="1">
    <citation type="journal article" date="2015" name="Nature">
        <title>rRNA introns, odd ribosomes, and small enigmatic genomes across a large radiation of phyla.</title>
        <authorList>
            <person name="Brown C.T."/>
            <person name="Hug L.A."/>
            <person name="Thomas B.C."/>
            <person name="Sharon I."/>
            <person name="Castelle C.J."/>
            <person name="Singh A."/>
            <person name="Wilkins M.J."/>
            <person name="Williams K.H."/>
            <person name="Banfield J.F."/>
        </authorList>
    </citation>
    <scope>NUCLEOTIDE SEQUENCE [LARGE SCALE GENOMIC DNA]</scope>
</reference>
<comment type="subunit">
    <text evidence="8">Monomer.</text>
</comment>
<feature type="short sequence motif" description="'HIGH' region" evidence="8">
    <location>
        <begin position="9"/>
        <end position="19"/>
    </location>
</feature>
<dbReference type="HAMAP" id="MF_00022">
    <property type="entry name" value="Glu_tRNA_synth_type1"/>
    <property type="match status" value="1"/>
</dbReference>
<feature type="domain" description="Aminoacyl-tRNA synthetase class I anticodon-binding" evidence="10">
    <location>
        <begin position="290"/>
        <end position="427"/>
    </location>
</feature>
<dbReference type="PANTHER" id="PTHR43311:SF2">
    <property type="entry name" value="GLUTAMATE--TRNA LIGASE, MITOCHONDRIAL-RELATED"/>
    <property type="match status" value="1"/>
</dbReference>
<dbReference type="InterPro" id="IPR014729">
    <property type="entry name" value="Rossmann-like_a/b/a_fold"/>
</dbReference>
<evidence type="ECO:0000259" key="10">
    <source>
        <dbReference type="Pfam" id="PF19269"/>
    </source>
</evidence>
<dbReference type="InterPro" id="IPR033910">
    <property type="entry name" value="GluRS_core"/>
</dbReference>
<comment type="caution">
    <text evidence="8">Lacks conserved residue(s) required for the propagation of feature annotation.</text>
</comment>
<evidence type="ECO:0000256" key="1">
    <source>
        <dbReference type="ARBA" id="ARBA00007894"/>
    </source>
</evidence>
<comment type="function">
    <text evidence="8">Catalyzes the attachment of glutamate to tRNA(Glu) in a two-step reaction: glutamate is first activated by ATP to form Glu-AMP and then transferred to the acceptor end of tRNA(Glu).</text>
</comment>
<dbReference type="InterPro" id="IPR020752">
    <property type="entry name" value="Glu-tRNA-synth_I_codon-bd_sub1"/>
</dbReference>
<keyword evidence="3 8" id="KW-0436">Ligase</keyword>
<dbReference type="InterPro" id="IPR004527">
    <property type="entry name" value="Glu-tRNA-ligase_bac/mito"/>
</dbReference>
<dbReference type="EMBL" id="LBSA01000035">
    <property type="protein sequence ID" value="KKQ07893.1"/>
    <property type="molecule type" value="Genomic_DNA"/>
</dbReference>
<dbReference type="GO" id="GO:0006424">
    <property type="term" value="P:glutamyl-tRNA aminoacylation"/>
    <property type="evidence" value="ECO:0007669"/>
    <property type="project" value="UniProtKB-UniRule"/>
</dbReference>
<keyword evidence="4 8" id="KW-0547">Nucleotide-binding</keyword>
<organism evidence="11 12">
    <name type="scientific">Candidatus Daviesbacteria bacterium GW2011_GWB1_36_5</name>
    <dbReference type="NCBI Taxonomy" id="1618426"/>
    <lineage>
        <taxon>Bacteria</taxon>
        <taxon>Candidatus Daviesiibacteriota</taxon>
    </lineage>
</organism>
<dbReference type="GO" id="GO:0000049">
    <property type="term" value="F:tRNA binding"/>
    <property type="evidence" value="ECO:0007669"/>
    <property type="project" value="InterPro"/>
</dbReference>
<comment type="catalytic activity">
    <reaction evidence="8">
        <text>tRNA(Glu) + L-glutamate + ATP = L-glutamyl-tRNA(Glu) + AMP + diphosphate</text>
        <dbReference type="Rhea" id="RHEA:23540"/>
        <dbReference type="Rhea" id="RHEA-COMP:9663"/>
        <dbReference type="Rhea" id="RHEA-COMP:9680"/>
        <dbReference type="ChEBI" id="CHEBI:29985"/>
        <dbReference type="ChEBI" id="CHEBI:30616"/>
        <dbReference type="ChEBI" id="CHEBI:33019"/>
        <dbReference type="ChEBI" id="CHEBI:78442"/>
        <dbReference type="ChEBI" id="CHEBI:78520"/>
        <dbReference type="ChEBI" id="CHEBI:456215"/>
        <dbReference type="EC" id="6.1.1.17"/>
    </reaction>
</comment>
<feature type="domain" description="Glutamyl/glutaminyl-tRNA synthetase class Ib catalytic" evidence="9">
    <location>
        <begin position="3"/>
        <end position="107"/>
    </location>
</feature>
<dbReference type="InterPro" id="IPR049940">
    <property type="entry name" value="GluQ/Sye"/>
</dbReference>
<dbReference type="InterPro" id="IPR001412">
    <property type="entry name" value="aa-tRNA-synth_I_CS"/>
</dbReference>
<dbReference type="GO" id="GO:0005829">
    <property type="term" value="C:cytosol"/>
    <property type="evidence" value="ECO:0007669"/>
    <property type="project" value="TreeGrafter"/>
</dbReference>
<protein>
    <recommendedName>
        <fullName evidence="8">Glutamate--tRNA ligase</fullName>
        <ecNumber evidence="8">6.1.1.17</ecNumber>
    </recommendedName>
    <alternativeName>
        <fullName evidence="8">Glutamyl-tRNA synthetase</fullName>
        <shortName evidence="8">GluRS</shortName>
    </alternativeName>
</protein>
<keyword evidence="5 8" id="KW-0067">ATP-binding</keyword>
<dbReference type="InterPro" id="IPR000924">
    <property type="entry name" value="Glu/Gln-tRNA-synth"/>
</dbReference>
<dbReference type="GO" id="GO:0008270">
    <property type="term" value="F:zinc ion binding"/>
    <property type="evidence" value="ECO:0007669"/>
    <property type="project" value="InterPro"/>
</dbReference>
<evidence type="ECO:0000256" key="4">
    <source>
        <dbReference type="ARBA" id="ARBA00022741"/>
    </source>
</evidence>
<proteinExistence type="inferred from homology"/>
<dbReference type="Proteomes" id="UP000034492">
    <property type="component" value="Unassembled WGS sequence"/>
</dbReference>
<evidence type="ECO:0000259" key="9">
    <source>
        <dbReference type="Pfam" id="PF00749"/>
    </source>
</evidence>
<dbReference type="InterPro" id="IPR020751">
    <property type="entry name" value="aa-tRNA-synth_I_codon-bd_sub2"/>
</dbReference>
<dbReference type="AlphaFoldDB" id="A0A0G0ELE7"/>
<gene>
    <name evidence="8" type="primary">gltX</name>
    <name evidence="11" type="ORF">US19_C0035G0004</name>
</gene>
<name>A0A0G0ELE7_9BACT</name>
<dbReference type="Gene3D" id="3.40.50.620">
    <property type="entry name" value="HUPs"/>
    <property type="match status" value="2"/>
</dbReference>
<evidence type="ECO:0000256" key="8">
    <source>
        <dbReference type="HAMAP-Rule" id="MF_00022"/>
    </source>
</evidence>
<dbReference type="NCBIfam" id="TIGR00464">
    <property type="entry name" value="gltX_bact"/>
    <property type="match status" value="1"/>
</dbReference>
<evidence type="ECO:0000256" key="2">
    <source>
        <dbReference type="ARBA" id="ARBA00022490"/>
    </source>
</evidence>
<dbReference type="PANTHER" id="PTHR43311">
    <property type="entry name" value="GLUTAMATE--TRNA LIGASE"/>
    <property type="match status" value="1"/>
</dbReference>
<keyword evidence="7 8" id="KW-0030">Aminoacyl-tRNA synthetase</keyword>
<dbReference type="PROSITE" id="PS00178">
    <property type="entry name" value="AA_TRNA_LIGASE_I"/>
    <property type="match status" value="1"/>
</dbReference>
<evidence type="ECO:0000256" key="7">
    <source>
        <dbReference type="ARBA" id="ARBA00023146"/>
    </source>
</evidence>
<evidence type="ECO:0000313" key="12">
    <source>
        <dbReference type="Proteomes" id="UP000034492"/>
    </source>
</evidence>
<dbReference type="EC" id="6.1.1.17" evidence="8"/>
<evidence type="ECO:0000256" key="6">
    <source>
        <dbReference type="ARBA" id="ARBA00022917"/>
    </source>
</evidence>
<dbReference type="GO" id="GO:0004818">
    <property type="term" value="F:glutamate-tRNA ligase activity"/>
    <property type="evidence" value="ECO:0007669"/>
    <property type="project" value="UniProtKB-UniRule"/>
</dbReference>
<dbReference type="PRINTS" id="PR00987">
    <property type="entry name" value="TRNASYNTHGLU"/>
</dbReference>
<feature type="domain" description="Glutamyl/glutaminyl-tRNA synthetase class Ib catalytic" evidence="9">
    <location>
        <begin position="108"/>
        <end position="277"/>
    </location>
</feature>
<sequence>MSVRVRLAPSPTGSPHIGTAWQALFDYVFAKKNNGKFILRLEDTDRTRLVPGSEQQIYETLNWLGLDYDEGPEKKGDFGPYIQSERLEIYKKYAIQLQEKDLAYEDEGAVRFKTIKDGQTTWHDLIGDKDISFPNNTQEDFVIIKSDGYPTYNFANVIDDHLMEITHVVRGNEFISSTPKHLMLYKALDWQPPQFAHLPVLVGSDRSKLSKRHGAKSALDYKKDGFLKEALINFLALLGWSHPEGKEIFSLEDMIKVFDFKNFNAASAYFDETKLEWLNGEYLRLMPDEQLTKRLQEFLVDHPAKEKIAPLVPLIKERIKKLSDFIPLTFFLFEEPDYDKEVFSKLKIENQEELLNKVISSLTSLEKPWDAKIFEETFRKMAQDQDLRVGDMFQFLRVSFSGQLVTPPLFESIKFVGEDEVLKRLENLQKSNILD</sequence>
<dbReference type="InterPro" id="IPR045462">
    <property type="entry name" value="aa-tRNA-synth_I_cd-bd"/>
</dbReference>
<dbReference type="SUPFAM" id="SSF48163">
    <property type="entry name" value="An anticodon-binding domain of class I aminoacyl-tRNA synthetases"/>
    <property type="match status" value="1"/>
</dbReference>
<dbReference type="SUPFAM" id="SSF52374">
    <property type="entry name" value="Nucleotidylyl transferase"/>
    <property type="match status" value="1"/>
</dbReference>
<accession>A0A0G0ELE7</accession>
<dbReference type="Gene3D" id="1.10.8.70">
    <property type="entry name" value="Glutamate-tRNA synthetase, class I, anticodon-binding domain 1"/>
    <property type="match status" value="1"/>
</dbReference>
<dbReference type="InterPro" id="IPR008925">
    <property type="entry name" value="aa_tRNA-synth_I_cd-bd_sf"/>
</dbReference>
<evidence type="ECO:0000313" key="11">
    <source>
        <dbReference type="EMBL" id="KKQ07893.1"/>
    </source>
</evidence>
<feature type="short sequence motif" description="'KMSKS' region" evidence="8">
    <location>
        <begin position="208"/>
        <end position="212"/>
    </location>
</feature>
<dbReference type="Pfam" id="PF00749">
    <property type="entry name" value="tRNA-synt_1c"/>
    <property type="match status" value="2"/>
</dbReference>
<comment type="subcellular location">
    <subcellularLocation>
        <location evidence="8">Cytoplasm</location>
    </subcellularLocation>
</comment>
<dbReference type="PATRIC" id="fig|1618426.3.peg.999"/>
<dbReference type="InterPro" id="IPR020058">
    <property type="entry name" value="Glu/Gln-tRNA-synth_Ib_cat-dom"/>
</dbReference>
<comment type="caution">
    <text evidence="11">The sequence shown here is derived from an EMBL/GenBank/DDBJ whole genome shotgun (WGS) entry which is preliminary data.</text>
</comment>